<dbReference type="RefSeq" id="WP_343048751.1">
    <property type="nucleotide sequence ID" value="NZ_JACCBV010000001.1"/>
</dbReference>
<feature type="domain" description="Methionyl/Leucyl tRNA synthetase" evidence="13">
    <location>
        <begin position="53"/>
        <end position="196"/>
    </location>
</feature>
<dbReference type="FunFam" id="3.40.50.620:FF:000003">
    <property type="entry name" value="Leucine--tRNA ligase"/>
    <property type="match status" value="1"/>
</dbReference>
<dbReference type="PROSITE" id="PS00178">
    <property type="entry name" value="AA_TRNA_LIGASE_I"/>
    <property type="match status" value="1"/>
</dbReference>
<evidence type="ECO:0000256" key="1">
    <source>
        <dbReference type="ARBA" id="ARBA00005594"/>
    </source>
</evidence>
<dbReference type="EMBL" id="JACCBV010000001">
    <property type="protein sequence ID" value="NYE20561.1"/>
    <property type="molecule type" value="Genomic_DNA"/>
</dbReference>
<dbReference type="SUPFAM" id="SSF52374">
    <property type="entry name" value="Nucleotidylyl transferase"/>
    <property type="match status" value="1"/>
</dbReference>
<dbReference type="InterPro" id="IPR002302">
    <property type="entry name" value="Leu-tRNA-ligase"/>
</dbReference>
<dbReference type="InterPro" id="IPR015413">
    <property type="entry name" value="Methionyl/Leucyl_tRNA_Synth"/>
</dbReference>
<keyword evidence="6 9" id="KW-0648">Protein biosynthesis</keyword>
<comment type="similarity">
    <text evidence="1 9 10">Belongs to the class-I aminoacyl-tRNA synthetase family.</text>
</comment>
<feature type="domain" description="Leucyl-tRNA synthetase editing" evidence="14">
    <location>
        <begin position="236"/>
        <end position="382"/>
    </location>
</feature>
<dbReference type="HAMAP" id="MF_00049_B">
    <property type="entry name" value="Leu_tRNA_synth_B"/>
    <property type="match status" value="1"/>
</dbReference>
<organism evidence="15 16">
    <name type="scientific">Microbacterium immunditiarum</name>
    <dbReference type="NCBI Taxonomy" id="337480"/>
    <lineage>
        <taxon>Bacteria</taxon>
        <taxon>Bacillati</taxon>
        <taxon>Actinomycetota</taxon>
        <taxon>Actinomycetes</taxon>
        <taxon>Micrococcales</taxon>
        <taxon>Microbacteriaceae</taxon>
        <taxon>Microbacterium</taxon>
    </lineage>
</organism>
<comment type="caution">
    <text evidence="15">The sequence shown here is derived from an EMBL/GenBank/DDBJ whole genome shotgun (WGS) entry which is preliminary data.</text>
</comment>
<dbReference type="SUPFAM" id="SSF50677">
    <property type="entry name" value="ValRS/IleRS/LeuRS editing domain"/>
    <property type="match status" value="1"/>
</dbReference>
<dbReference type="Pfam" id="PF00133">
    <property type="entry name" value="tRNA-synt_1"/>
    <property type="match status" value="1"/>
</dbReference>
<dbReference type="InterPro" id="IPR013155">
    <property type="entry name" value="M/V/L/I-tRNA-synth_anticd-bd"/>
</dbReference>
<dbReference type="EC" id="6.1.1.4" evidence="9"/>
<evidence type="ECO:0000259" key="12">
    <source>
        <dbReference type="Pfam" id="PF08264"/>
    </source>
</evidence>
<comment type="catalytic activity">
    <reaction evidence="8 9">
        <text>tRNA(Leu) + L-leucine + ATP = L-leucyl-tRNA(Leu) + AMP + diphosphate</text>
        <dbReference type="Rhea" id="RHEA:11688"/>
        <dbReference type="Rhea" id="RHEA-COMP:9613"/>
        <dbReference type="Rhea" id="RHEA-COMP:9622"/>
        <dbReference type="ChEBI" id="CHEBI:30616"/>
        <dbReference type="ChEBI" id="CHEBI:33019"/>
        <dbReference type="ChEBI" id="CHEBI:57427"/>
        <dbReference type="ChEBI" id="CHEBI:78442"/>
        <dbReference type="ChEBI" id="CHEBI:78494"/>
        <dbReference type="ChEBI" id="CHEBI:456215"/>
        <dbReference type="EC" id="6.1.1.4"/>
    </reaction>
</comment>
<dbReference type="PANTHER" id="PTHR43740">
    <property type="entry name" value="LEUCYL-TRNA SYNTHETASE"/>
    <property type="match status" value="1"/>
</dbReference>
<dbReference type="FunFam" id="1.10.730.10:FF:000002">
    <property type="entry name" value="Leucine--tRNA ligase"/>
    <property type="match status" value="1"/>
</dbReference>
<keyword evidence="2 9" id="KW-0963">Cytoplasm</keyword>
<dbReference type="CDD" id="cd07958">
    <property type="entry name" value="Anticodon_Ia_Leu_BEm"/>
    <property type="match status" value="1"/>
</dbReference>
<dbReference type="InterPro" id="IPR009080">
    <property type="entry name" value="tRNAsynth_Ia_anticodon-bd"/>
</dbReference>
<accession>A0A7Y9GQE9</accession>
<gene>
    <name evidence="9" type="primary">leuS</name>
    <name evidence="15" type="ORF">BJ991_002589</name>
</gene>
<dbReference type="InterPro" id="IPR014729">
    <property type="entry name" value="Rossmann-like_a/b/a_fold"/>
</dbReference>
<keyword evidence="7 9" id="KW-0030">Aminoacyl-tRNA synthetase</keyword>
<dbReference type="PRINTS" id="PR00985">
    <property type="entry name" value="TRNASYNTHLEU"/>
</dbReference>
<proteinExistence type="inferred from homology"/>
<dbReference type="Gene3D" id="3.40.50.620">
    <property type="entry name" value="HUPs"/>
    <property type="match status" value="2"/>
</dbReference>
<name>A0A7Y9GQE9_9MICO</name>
<dbReference type="NCBIfam" id="TIGR00396">
    <property type="entry name" value="leuS_bact"/>
    <property type="match status" value="1"/>
</dbReference>
<dbReference type="PANTHER" id="PTHR43740:SF2">
    <property type="entry name" value="LEUCINE--TRNA LIGASE, MITOCHONDRIAL"/>
    <property type="match status" value="1"/>
</dbReference>
<dbReference type="Gene3D" id="1.10.730.10">
    <property type="entry name" value="Isoleucyl-tRNA Synthetase, Domain 1"/>
    <property type="match status" value="2"/>
</dbReference>
<evidence type="ECO:0000313" key="15">
    <source>
        <dbReference type="EMBL" id="NYE20561.1"/>
    </source>
</evidence>
<dbReference type="InterPro" id="IPR001412">
    <property type="entry name" value="aa-tRNA-synth_I_CS"/>
</dbReference>
<keyword evidence="4 9" id="KW-0547">Nucleotide-binding</keyword>
<evidence type="ECO:0000259" key="13">
    <source>
        <dbReference type="Pfam" id="PF09334"/>
    </source>
</evidence>
<dbReference type="Pfam" id="PF13603">
    <property type="entry name" value="tRNA-synt_1_2"/>
    <property type="match status" value="1"/>
</dbReference>
<dbReference type="Proteomes" id="UP000576969">
    <property type="component" value="Unassembled WGS sequence"/>
</dbReference>
<dbReference type="InterPro" id="IPR025709">
    <property type="entry name" value="Leu_tRNA-synth_edit"/>
</dbReference>
<evidence type="ECO:0000259" key="14">
    <source>
        <dbReference type="Pfam" id="PF13603"/>
    </source>
</evidence>
<comment type="subcellular location">
    <subcellularLocation>
        <location evidence="9">Cytoplasm</location>
    </subcellularLocation>
</comment>
<evidence type="ECO:0000256" key="10">
    <source>
        <dbReference type="RuleBase" id="RU363035"/>
    </source>
</evidence>
<evidence type="ECO:0000256" key="2">
    <source>
        <dbReference type="ARBA" id="ARBA00022490"/>
    </source>
</evidence>
<evidence type="ECO:0000256" key="4">
    <source>
        <dbReference type="ARBA" id="ARBA00022741"/>
    </source>
</evidence>
<feature type="domain" description="Methionyl/Valyl/Leucyl/Isoleucyl-tRNA synthetase anticodon-binding" evidence="12">
    <location>
        <begin position="701"/>
        <end position="823"/>
    </location>
</feature>
<dbReference type="InterPro" id="IPR002300">
    <property type="entry name" value="aa-tRNA-synth_Ia"/>
</dbReference>
<dbReference type="GO" id="GO:0006429">
    <property type="term" value="P:leucyl-tRNA aminoacylation"/>
    <property type="evidence" value="ECO:0007669"/>
    <property type="project" value="UniProtKB-UniRule"/>
</dbReference>
<evidence type="ECO:0000256" key="5">
    <source>
        <dbReference type="ARBA" id="ARBA00022840"/>
    </source>
</evidence>
<protein>
    <recommendedName>
        <fullName evidence="9">Leucine--tRNA ligase</fullName>
        <ecNumber evidence="9">6.1.1.4</ecNumber>
    </recommendedName>
    <alternativeName>
        <fullName evidence="9">Leucyl-tRNA synthetase</fullName>
        <shortName evidence="9">LeuRS</shortName>
    </alternativeName>
</protein>
<evidence type="ECO:0000256" key="8">
    <source>
        <dbReference type="ARBA" id="ARBA00047469"/>
    </source>
</evidence>
<evidence type="ECO:0000259" key="11">
    <source>
        <dbReference type="Pfam" id="PF00133"/>
    </source>
</evidence>
<dbReference type="Pfam" id="PF09334">
    <property type="entry name" value="tRNA-synt_1g"/>
    <property type="match status" value="1"/>
</dbReference>
<dbReference type="Pfam" id="PF08264">
    <property type="entry name" value="Anticodon_1"/>
    <property type="match status" value="1"/>
</dbReference>
<dbReference type="CDD" id="cd00812">
    <property type="entry name" value="LeuRS_core"/>
    <property type="match status" value="1"/>
</dbReference>
<dbReference type="AlphaFoldDB" id="A0A7Y9GQE9"/>
<keyword evidence="3 9" id="KW-0436">Ligase</keyword>
<evidence type="ECO:0000256" key="7">
    <source>
        <dbReference type="ARBA" id="ARBA00023146"/>
    </source>
</evidence>
<evidence type="ECO:0000256" key="9">
    <source>
        <dbReference type="HAMAP-Rule" id="MF_00049"/>
    </source>
</evidence>
<dbReference type="InterPro" id="IPR009008">
    <property type="entry name" value="Val/Leu/Ile-tRNA-synth_edit"/>
</dbReference>
<sequence>MSQTLPPDTAAHAGGGAFDPYAIQQKWQARWEAADPFRAGGGDDTRPRKYVLGMFPYPSGDLHMGHAESYAYVDIVARFWRHRGYNVLNPIGWDSFGLPAENAAIQRGADPREWTYSNIAQHKKSFRQYGSSYDWSRILHTSDPEYYRWNQWLFQRLYERGLAYRKDSPVNWCPNDQTVLANEQVVDGRCERCGAEVIKKKLTQWYFKITDYADRLLDDLNQLEGFWPQKVIRMQRNWIGRSVGADIDFEIEGRDEKVTVFSTRPDTLHGATFFVVAPDSDLAAELAAGASAEVRMRFQDYLDTVGRESEIERQNTDRPKTGVFLERYAINPINGERLPIWAADYVLADYGHGAVMAVPAHDQRDLDFARAFGLPIKVVVDTTAPITGAIPVIPTDENGVPLESAVEEASLAEIHPEKTGIALTGEGRMINSGSLDGLSKRNAIARIIEELETKGVGRAAKSYRLRDWLISRQRFWGTPIPMIHTEDGRIVPVPDDQLPLTLPDAKGLDLAPKGTSPLGAATEWMTTADPETGEPALRDPDTMDTFVDSSWYFLRFLSPNDPDEAFPSAEAAKWAPVDYYIGGVEHAILHLLYARFITKALYDMGYIDFTEPFSNLINQGMVLLGGSKMSKSKGNLVEFASSMVDPGADAVRTAIAFAGPVEDDIDWADVSTTGAQKFLARALRVAADVASDPDVVWAEGDQALRRVTHRLLADAPGLVEHTKFNVVVARLMELVNAIRKTIDTGAGPADPAVREAAEVTAMILDLFAPHTAEEMWELLGHEPFVGLVPWRSPDPTLLVEETVKTVVQIDGKVRATIDVPARIGADELEALARDDEKVVRSLAGREITRAVVRPPKVVSFSTH</sequence>
<feature type="binding site" evidence="9">
    <location>
        <position position="631"/>
    </location>
    <ligand>
        <name>ATP</name>
        <dbReference type="ChEBI" id="CHEBI:30616"/>
    </ligand>
</feature>
<keyword evidence="5 9" id="KW-0067">ATP-binding</keyword>
<dbReference type="FunFam" id="3.40.50.620:FF:000056">
    <property type="entry name" value="Leucine--tRNA ligase"/>
    <property type="match status" value="1"/>
</dbReference>
<feature type="short sequence motif" description="'KMSKS' region" evidence="9">
    <location>
        <begin position="628"/>
        <end position="632"/>
    </location>
</feature>
<reference evidence="15 16" key="1">
    <citation type="submission" date="2020-07" db="EMBL/GenBank/DDBJ databases">
        <title>Sequencing the genomes of 1000 actinobacteria strains.</title>
        <authorList>
            <person name="Klenk H.-P."/>
        </authorList>
    </citation>
    <scope>NUCLEOTIDE SEQUENCE [LARGE SCALE GENOMIC DNA]</scope>
    <source>
        <strain evidence="15 16">DSM 24662</strain>
    </source>
</reference>
<evidence type="ECO:0000313" key="16">
    <source>
        <dbReference type="Proteomes" id="UP000576969"/>
    </source>
</evidence>
<dbReference type="SUPFAM" id="SSF47323">
    <property type="entry name" value="Anticodon-binding domain of a subclass of class I aminoacyl-tRNA synthetases"/>
    <property type="match status" value="1"/>
</dbReference>
<keyword evidence="16" id="KW-1185">Reference proteome</keyword>
<feature type="short sequence motif" description="'HIGH' region" evidence="9">
    <location>
        <begin position="56"/>
        <end position="66"/>
    </location>
</feature>
<dbReference type="GO" id="GO:0005524">
    <property type="term" value="F:ATP binding"/>
    <property type="evidence" value="ECO:0007669"/>
    <property type="project" value="UniProtKB-UniRule"/>
</dbReference>
<evidence type="ECO:0000256" key="3">
    <source>
        <dbReference type="ARBA" id="ARBA00022598"/>
    </source>
</evidence>
<dbReference type="GO" id="GO:0002161">
    <property type="term" value="F:aminoacyl-tRNA deacylase activity"/>
    <property type="evidence" value="ECO:0007669"/>
    <property type="project" value="InterPro"/>
</dbReference>
<evidence type="ECO:0000256" key="6">
    <source>
        <dbReference type="ARBA" id="ARBA00022917"/>
    </source>
</evidence>
<dbReference type="GO" id="GO:0005829">
    <property type="term" value="C:cytosol"/>
    <property type="evidence" value="ECO:0007669"/>
    <property type="project" value="TreeGrafter"/>
</dbReference>
<feature type="domain" description="Aminoacyl-tRNA synthetase class Ia" evidence="11">
    <location>
        <begin position="465"/>
        <end position="667"/>
    </location>
</feature>
<dbReference type="GO" id="GO:0004823">
    <property type="term" value="F:leucine-tRNA ligase activity"/>
    <property type="evidence" value="ECO:0007669"/>
    <property type="project" value="UniProtKB-UniRule"/>
</dbReference>